<dbReference type="EMBL" id="ML995926">
    <property type="protein sequence ID" value="KAF2764394.1"/>
    <property type="molecule type" value="Genomic_DNA"/>
</dbReference>
<evidence type="ECO:0000313" key="3">
    <source>
        <dbReference type="Proteomes" id="UP000799436"/>
    </source>
</evidence>
<evidence type="ECO:0000313" key="2">
    <source>
        <dbReference type="EMBL" id="KAF2764394.1"/>
    </source>
</evidence>
<protein>
    <submittedName>
        <fullName evidence="2">Uncharacterized protein</fullName>
    </submittedName>
</protein>
<name>A0A6G1KWG7_9PEZI</name>
<feature type="region of interest" description="Disordered" evidence="1">
    <location>
        <begin position="1"/>
        <end position="43"/>
    </location>
</feature>
<dbReference type="AlphaFoldDB" id="A0A6G1KWG7"/>
<accession>A0A6G1KWG7</accession>
<proteinExistence type="predicted"/>
<evidence type="ECO:0000256" key="1">
    <source>
        <dbReference type="SAM" id="MobiDB-lite"/>
    </source>
</evidence>
<gene>
    <name evidence="2" type="ORF">EJ03DRAFT_331884</name>
</gene>
<organism evidence="2 3">
    <name type="scientific">Teratosphaeria nubilosa</name>
    <dbReference type="NCBI Taxonomy" id="161662"/>
    <lineage>
        <taxon>Eukaryota</taxon>
        <taxon>Fungi</taxon>
        <taxon>Dikarya</taxon>
        <taxon>Ascomycota</taxon>
        <taxon>Pezizomycotina</taxon>
        <taxon>Dothideomycetes</taxon>
        <taxon>Dothideomycetidae</taxon>
        <taxon>Mycosphaerellales</taxon>
        <taxon>Teratosphaeriaceae</taxon>
        <taxon>Teratosphaeria</taxon>
    </lineage>
</organism>
<feature type="compositionally biased region" description="Pro residues" evidence="1">
    <location>
        <begin position="31"/>
        <end position="43"/>
    </location>
</feature>
<reference evidence="2" key="1">
    <citation type="journal article" date="2020" name="Stud. Mycol.">
        <title>101 Dothideomycetes genomes: a test case for predicting lifestyles and emergence of pathogens.</title>
        <authorList>
            <person name="Haridas S."/>
            <person name="Albert R."/>
            <person name="Binder M."/>
            <person name="Bloem J."/>
            <person name="Labutti K."/>
            <person name="Salamov A."/>
            <person name="Andreopoulos B."/>
            <person name="Baker S."/>
            <person name="Barry K."/>
            <person name="Bills G."/>
            <person name="Bluhm B."/>
            <person name="Cannon C."/>
            <person name="Castanera R."/>
            <person name="Culley D."/>
            <person name="Daum C."/>
            <person name="Ezra D."/>
            <person name="Gonzalez J."/>
            <person name="Henrissat B."/>
            <person name="Kuo A."/>
            <person name="Liang C."/>
            <person name="Lipzen A."/>
            <person name="Lutzoni F."/>
            <person name="Magnuson J."/>
            <person name="Mondo S."/>
            <person name="Nolan M."/>
            <person name="Ohm R."/>
            <person name="Pangilinan J."/>
            <person name="Park H.-J."/>
            <person name="Ramirez L."/>
            <person name="Alfaro M."/>
            <person name="Sun H."/>
            <person name="Tritt A."/>
            <person name="Yoshinaga Y."/>
            <person name="Zwiers L.-H."/>
            <person name="Turgeon B."/>
            <person name="Goodwin S."/>
            <person name="Spatafora J."/>
            <person name="Crous P."/>
            <person name="Grigoriev I."/>
        </authorList>
    </citation>
    <scope>NUCLEOTIDE SEQUENCE</scope>
    <source>
        <strain evidence="2">CBS 116005</strain>
    </source>
</reference>
<sequence length="174" mass="18359">MASLGHSAEAEQTLQALSNRVGSQQQKASPRPSPATLPPAIPAPVTPARVAPARVAPAVKTMSLDDVSKLSASIAGLDLQVNNTALTYRSNIPTSASITALTLALSTQNEEAQTEALVLISDLLDADVHDASFSEKIKAAQESGGLRIPLFVRRMVEAGFEKERLMGLLMGWCL</sequence>
<dbReference type="Proteomes" id="UP000799436">
    <property type="component" value="Unassembled WGS sequence"/>
</dbReference>
<keyword evidence="3" id="KW-1185">Reference proteome</keyword>
<feature type="compositionally biased region" description="Polar residues" evidence="1">
    <location>
        <begin position="10"/>
        <end position="27"/>
    </location>
</feature>